<gene>
    <name evidence="1" type="ORF">BJ508DRAFT_128876</name>
</gene>
<evidence type="ECO:0000313" key="1">
    <source>
        <dbReference type="EMBL" id="RPA80393.1"/>
    </source>
</evidence>
<proteinExistence type="predicted"/>
<sequence>MSTPMAPPDLQSPRVIRPLTHLIEILLPPVQGEPQQTTDNRHEGALHFANRVIEEQDNSAVYDAVDIAERIKHKRVPLPLLPSPSSPSSLLFFLVEKGFSNTAKS</sequence>
<protein>
    <submittedName>
        <fullName evidence="1">Uncharacterized protein</fullName>
    </submittedName>
</protein>
<dbReference type="AlphaFoldDB" id="A0A3N4I2R9"/>
<dbReference type="Proteomes" id="UP000275078">
    <property type="component" value="Unassembled WGS sequence"/>
</dbReference>
<keyword evidence="2" id="KW-1185">Reference proteome</keyword>
<name>A0A3N4I2R9_ASCIM</name>
<evidence type="ECO:0000313" key="2">
    <source>
        <dbReference type="Proteomes" id="UP000275078"/>
    </source>
</evidence>
<dbReference type="EMBL" id="ML119688">
    <property type="protein sequence ID" value="RPA80393.1"/>
    <property type="molecule type" value="Genomic_DNA"/>
</dbReference>
<reference evidence="1 2" key="1">
    <citation type="journal article" date="2018" name="Nat. Ecol. Evol.">
        <title>Pezizomycetes genomes reveal the molecular basis of ectomycorrhizal truffle lifestyle.</title>
        <authorList>
            <person name="Murat C."/>
            <person name="Payen T."/>
            <person name="Noel B."/>
            <person name="Kuo A."/>
            <person name="Morin E."/>
            <person name="Chen J."/>
            <person name="Kohler A."/>
            <person name="Krizsan K."/>
            <person name="Balestrini R."/>
            <person name="Da Silva C."/>
            <person name="Montanini B."/>
            <person name="Hainaut M."/>
            <person name="Levati E."/>
            <person name="Barry K.W."/>
            <person name="Belfiori B."/>
            <person name="Cichocki N."/>
            <person name="Clum A."/>
            <person name="Dockter R.B."/>
            <person name="Fauchery L."/>
            <person name="Guy J."/>
            <person name="Iotti M."/>
            <person name="Le Tacon F."/>
            <person name="Lindquist E.A."/>
            <person name="Lipzen A."/>
            <person name="Malagnac F."/>
            <person name="Mello A."/>
            <person name="Molinier V."/>
            <person name="Miyauchi S."/>
            <person name="Poulain J."/>
            <person name="Riccioni C."/>
            <person name="Rubini A."/>
            <person name="Sitrit Y."/>
            <person name="Splivallo R."/>
            <person name="Traeger S."/>
            <person name="Wang M."/>
            <person name="Zifcakova L."/>
            <person name="Wipf D."/>
            <person name="Zambonelli A."/>
            <person name="Paolocci F."/>
            <person name="Nowrousian M."/>
            <person name="Ottonello S."/>
            <person name="Baldrian P."/>
            <person name="Spatafora J.W."/>
            <person name="Henrissat B."/>
            <person name="Nagy L.G."/>
            <person name="Aury J.M."/>
            <person name="Wincker P."/>
            <person name="Grigoriev I.V."/>
            <person name="Bonfante P."/>
            <person name="Martin F.M."/>
        </authorList>
    </citation>
    <scope>NUCLEOTIDE SEQUENCE [LARGE SCALE GENOMIC DNA]</scope>
    <source>
        <strain evidence="1 2">RN42</strain>
    </source>
</reference>
<organism evidence="1 2">
    <name type="scientific">Ascobolus immersus RN42</name>
    <dbReference type="NCBI Taxonomy" id="1160509"/>
    <lineage>
        <taxon>Eukaryota</taxon>
        <taxon>Fungi</taxon>
        <taxon>Dikarya</taxon>
        <taxon>Ascomycota</taxon>
        <taxon>Pezizomycotina</taxon>
        <taxon>Pezizomycetes</taxon>
        <taxon>Pezizales</taxon>
        <taxon>Ascobolaceae</taxon>
        <taxon>Ascobolus</taxon>
    </lineage>
</organism>
<accession>A0A3N4I2R9</accession>